<gene>
    <name evidence="2" type="ORF">COB11_05920</name>
    <name evidence="1" type="ORF">COB11_06615</name>
</gene>
<dbReference type="Proteomes" id="UP000217838">
    <property type="component" value="Unassembled WGS sequence"/>
</dbReference>
<dbReference type="EMBL" id="NVUU01000085">
    <property type="protein sequence ID" value="PCI92778.1"/>
    <property type="molecule type" value="Genomic_DNA"/>
</dbReference>
<evidence type="ECO:0000313" key="3">
    <source>
        <dbReference type="Proteomes" id="UP000217838"/>
    </source>
</evidence>
<evidence type="ECO:0000313" key="1">
    <source>
        <dbReference type="EMBL" id="PCI92778.1"/>
    </source>
</evidence>
<dbReference type="AlphaFoldDB" id="A0A2A4YD49"/>
<accession>A0A2A4YD49</accession>
<proteinExistence type="predicted"/>
<comment type="caution">
    <text evidence="1">The sequence shown here is derived from an EMBL/GenBank/DDBJ whole genome shotgun (WGS) entry which is preliminary data.</text>
</comment>
<dbReference type="EMBL" id="NVUU01000072">
    <property type="protein sequence ID" value="PCI93108.1"/>
    <property type="molecule type" value="Genomic_DNA"/>
</dbReference>
<protein>
    <recommendedName>
        <fullName evidence="4">Nucleotidyl transferase AbiEii/AbiGii toxin family protein</fullName>
    </recommendedName>
</protein>
<dbReference type="Pfam" id="PF08843">
    <property type="entry name" value="AbiEii"/>
    <property type="match status" value="1"/>
</dbReference>
<sequence length="249" mass="28765">MERFLYRLSVSPHKSSFFLKGGLMLMVWDPQSHRATIDIDLLAKTSNKIENLENIITDICTFDVSPDGIHFSTNSLKIREAQLDTDYHGLSASFTAQLFSAILPMRIDFGFSDAIFPKPSTVEYPVLLDFPKPRLKGYTPQTLIAEKFESIVRLGLANTRMKDFYDIWLVTQQFPLDQTELFTIIEKVLKRRDTDIEDIPKAFTEAFYNNSSKVEKWRSFLKGISHEYIPLEKVIIDLKQQFEGLLIKV</sequence>
<reference evidence="1" key="2">
    <citation type="journal article" date="2018" name="ISME J.">
        <title>A dynamic microbial community with high functional redundancy inhabits the cold, oxic subseafloor aquifer.</title>
        <authorList>
            <person name="Tully B.J."/>
            <person name="Wheat C.G."/>
            <person name="Glazer B.T."/>
            <person name="Huber J.A."/>
        </authorList>
    </citation>
    <scope>NUCLEOTIDE SEQUENCE</scope>
    <source>
        <strain evidence="1">NORP81</strain>
    </source>
</reference>
<dbReference type="InterPro" id="IPR014942">
    <property type="entry name" value="AbiEii"/>
</dbReference>
<reference evidence="3" key="1">
    <citation type="submission" date="2017-08" db="EMBL/GenBank/DDBJ databases">
        <title>A dynamic microbial community with high functional redundancy inhabits the cold, oxic subseafloor aquifer.</title>
        <authorList>
            <person name="Tully B.J."/>
            <person name="Wheat C.G."/>
            <person name="Glazer B.T."/>
            <person name="Huber J.A."/>
        </authorList>
    </citation>
    <scope>NUCLEOTIDE SEQUENCE [LARGE SCALE GENOMIC DNA]</scope>
</reference>
<evidence type="ECO:0000313" key="2">
    <source>
        <dbReference type="EMBL" id="PCI93108.1"/>
    </source>
</evidence>
<organism evidence="1 3">
    <name type="scientific">Aerophobetes bacterium</name>
    <dbReference type="NCBI Taxonomy" id="2030807"/>
    <lineage>
        <taxon>Bacteria</taxon>
        <taxon>Candidatus Aerophobota</taxon>
    </lineage>
</organism>
<evidence type="ECO:0008006" key="4">
    <source>
        <dbReference type="Google" id="ProtNLM"/>
    </source>
</evidence>
<name>A0A2A4YD49_UNCAE</name>